<feature type="compositionally biased region" description="Polar residues" evidence="4">
    <location>
        <begin position="1"/>
        <end position="18"/>
    </location>
</feature>
<dbReference type="GO" id="GO:0016614">
    <property type="term" value="F:oxidoreductase activity, acting on CH-OH group of donors"/>
    <property type="evidence" value="ECO:0007669"/>
    <property type="project" value="UniProtKB-ARBA"/>
</dbReference>
<dbReference type="AlphaFoldDB" id="A0A1Y2FWC2"/>
<dbReference type="EMBL" id="MCFI01000002">
    <property type="protein sequence ID" value="ORY86955.1"/>
    <property type="molecule type" value="Genomic_DNA"/>
</dbReference>
<dbReference type="InterPro" id="IPR036291">
    <property type="entry name" value="NAD(P)-bd_dom_sf"/>
</dbReference>
<comment type="caution">
    <text evidence="5">The sequence shown here is derived from an EMBL/GenBank/DDBJ whole genome shotgun (WGS) entry which is preliminary data.</text>
</comment>
<sequence length="300" mass="32530">MTENNRQQHPFDQGNPNPDAQHAWPGDQDKLDPDALNTTLPSGPYRPANKLEDKTALITGGDSGIGRAVAIMYALEGADVAINYLHEEQKNAEQTKQLVEKHGRQCHLLPGDLRTADFCRQLVDQAAEKLGGKIDILVNNAAYQMECQELKDLSDEQWDRTFKTNVYPIFWITKQAVSKDYMPRGSAIVNNASVNAYIGRPDLADYTATKGAVISFTRALANMLVGKGIRANAVAPGPILTPLVMSTFSKDNIKGADAVPMGRPGQPSEVATSFVFLGGPDSSYITGNTIHINGGMFVGN</sequence>
<evidence type="ECO:0000256" key="4">
    <source>
        <dbReference type="SAM" id="MobiDB-lite"/>
    </source>
</evidence>
<dbReference type="InterPro" id="IPR020904">
    <property type="entry name" value="Sc_DH/Rdtase_CS"/>
</dbReference>
<dbReference type="InterPro" id="IPR002347">
    <property type="entry name" value="SDR_fam"/>
</dbReference>
<dbReference type="PANTHER" id="PTHR48107:SF26">
    <property type="entry name" value="OXIDOREDUCTASE, SHORT-CHAIN DEHYDROGENASE_REDUCTASE FAMILY (AFU_ORTHOLOGUE AFUA_4G05870)"/>
    <property type="match status" value="1"/>
</dbReference>
<reference evidence="5 6" key="1">
    <citation type="submission" date="2016-07" db="EMBL/GenBank/DDBJ databases">
        <title>Pervasive Adenine N6-methylation of Active Genes in Fungi.</title>
        <authorList>
            <consortium name="DOE Joint Genome Institute"/>
            <person name="Mondo S.J."/>
            <person name="Dannebaum R.O."/>
            <person name="Kuo R.C."/>
            <person name="Labutti K."/>
            <person name="Haridas S."/>
            <person name="Kuo A."/>
            <person name="Salamov A."/>
            <person name="Ahrendt S.R."/>
            <person name="Lipzen A."/>
            <person name="Sullivan W."/>
            <person name="Andreopoulos W.B."/>
            <person name="Clum A."/>
            <person name="Lindquist E."/>
            <person name="Daum C."/>
            <person name="Ramamoorthy G.K."/>
            <person name="Gryganskyi A."/>
            <person name="Culley D."/>
            <person name="Magnuson J.K."/>
            <person name="James T.Y."/>
            <person name="O'Malley M.A."/>
            <person name="Stajich J.E."/>
            <person name="Spatafora J.W."/>
            <person name="Visel A."/>
            <person name="Grigoriev I.V."/>
        </authorList>
    </citation>
    <scope>NUCLEOTIDE SEQUENCE [LARGE SCALE GENOMIC DNA]</scope>
    <source>
        <strain evidence="5 6">12-1054</strain>
    </source>
</reference>
<evidence type="ECO:0000256" key="3">
    <source>
        <dbReference type="ARBA" id="ARBA00023002"/>
    </source>
</evidence>
<dbReference type="STRING" id="56484.A0A1Y2FWC2"/>
<proteinExistence type="inferred from homology"/>
<evidence type="ECO:0000256" key="2">
    <source>
        <dbReference type="ARBA" id="ARBA00022857"/>
    </source>
</evidence>
<dbReference type="Pfam" id="PF13561">
    <property type="entry name" value="adh_short_C2"/>
    <property type="match status" value="1"/>
</dbReference>
<dbReference type="RefSeq" id="XP_040727811.1">
    <property type="nucleotide sequence ID" value="XM_040866058.1"/>
</dbReference>
<evidence type="ECO:0000256" key="1">
    <source>
        <dbReference type="ARBA" id="ARBA00006484"/>
    </source>
</evidence>
<keyword evidence="6" id="KW-1185">Reference proteome</keyword>
<evidence type="ECO:0008006" key="7">
    <source>
        <dbReference type="Google" id="ProtNLM"/>
    </source>
</evidence>
<feature type="region of interest" description="Disordered" evidence="4">
    <location>
        <begin position="1"/>
        <end position="49"/>
    </location>
</feature>
<dbReference type="Proteomes" id="UP000193685">
    <property type="component" value="Unassembled WGS sequence"/>
</dbReference>
<comment type="similarity">
    <text evidence="1">Belongs to the short-chain dehydrogenases/reductases (SDR) family.</text>
</comment>
<organism evidence="5 6">
    <name type="scientific">Protomyces lactucae-debilis</name>
    <dbReference type="NCBI Taxonomy" id="2754530"/>
    <lineage>
        <taxon>Eukaryota</taxon>
        <taxon>Fungi</taxon>
        <taxon>Dikarya</taxon>
        <taxon>Ascomycota</taxon>
        <taxon>Taphrinomycotina</taxon>
        <taxon>Taphrinomycetes</taxon>
        <taxon>Taphrinales</taxon>
        <taxon>Protomycetaceae</taxon>
        <taxon>Protomyces</taxon>
    </lineage>
</organism>
<dbReference type="Gene3D" id="3.40.50.720">
    <property type="entry name" value="NAD(P)-binding Rossmann-like Domain"/>
    <property type="match status" value="1"/>
</dbReference>
<gene>
    <name evidence="5" type="ORF">BCR37DRAFT_132947</name>
</gene>
<dbReference type="PRINTS" id="PR00080">
    <property type="entry name" value="SDRFAMILY"/>
</dbReference>
<dbReference type="FunFam" id="3.40.50.720:FF:000084">
    <property type="entry name" value="Short-chain dehydrogenase reductase"/>
    <property type="match status" value="1"/>
</dbReference>
<dbReference type="PROSITE" id="PS00061">
    <property type="entry name" value="ADH_SHORT"/>
    <property type="match status" value="1"/>
</dbReference>
<dbReference type="PRINTS" id="PR00081">
    <property type="entry name" value="GDHRDH"/>
</dbReference>
<dbReference type="OrthoDB" id="47007at2759"/>
<keyword evidence="2" id="KW-0521">NADP</keyword>
<dbReference type="PANTHER" id="PTHR48107">
    <property type="entry name" value="NADPH-DEPENDENT ALDEHYDE REDUCTASE-LIKE PROTEIN, CHLOROPLASTIC-RELATED"/>
    <property type="match status" value="1"/>
</dbReference>
<accession>A0A1Y2FWC2</accession>
<dbReference type="SUPFAM" id="SSF51735">
    <property type="entry name" value="NAD(P)-binding Rossmann-fold domains"/>
    <property type="match status" value="1"/>
</dbReference>
<name>A0A1Y2FWC2_PROLT</name>
<dbReference type="OMA" id="AAYQMSQ"/>
<evidence type="ECO:0000313" key="6">
    <source>
        <dbReference type="Proteomes" id="UP000193685"/>
    </source>
</evidence>
<dbReference type="GeneID" id="63782657"/>
<protein>
    <recommendedName>
        <fullName evidence="7">NAD(P)-binding protein</fullName>
    </recommendedName>
</protein>
<evidence type="ECO:0000313" key="5">
    <source>
        <dbReference type="EMBL" id="ORY86955.1"/>
    </source>
</evidence>
<keyword evidence="3" id="KW-0560">Oxidoreductase</keyword>